<protein>
    <recommendedName>
        <fullName evidence="1">SGNH hydrolase-type esterase domain-containing protein</fullName>
    </recommendedName>
</protein>
<feature type="domain" description="SGNH hydrolase-type esterase" evidence="1">
    <location>
        <begin position="16"/>
        <end position="141"/>
    </location>
</feature>
<dbReference type="Gene3D" id="3.40.50.1110">
    <property type="entry name" value="SGNH hydrolase"/>
    <property type="match status" value="1"/>
</dbReference>
<comment type="caution">
    <text evidence="2">The sequence shown here is derived from an EMBL/GenBank/DDBJ whole genome shotgun (WGS) entry which is preliminary data.</text>
</comment>
<feature type="non-terminal residue" evidence="2">
    <location>
        <position position="1"/>
    </location>
</feature>
<dbReference type="PANTHER" id="PTHR14209:SF19">
    <property type="entry name" value="ISOAMYL ACETATE-HYDROLYZING ESTERASE 1 HOMOLOG"/>
    <property type="match status" value="1"/>
</dbReference>
<accession>X0UUZ0</accession>
<gene>
    <name evidence="2" type="ORF">S01H1_34357</name>
</gene>
<evidence type="ECO:0000313" key="2">
    <source>
        <dbReference type="EMBL" id="GAG03012.1"/>
    </source>
</evidence>
<proteinExistence type="predicted"/>
<dbReference type="SUPFAM" id="SSF52266">
    <property type="entry name" value="SGNH hydrolase"/>
    <property type="match status" value="1"/>
</dbReference>
<dbReference type="EMBL" id="BARS01021385">
    <property type="protein sequence ID" value="GAG03012.1"/>
    <property type="molecule type" value="Genomic_DNA"/>
</dbReference>
<dbReference type="AlphaFoldDB" id="X0UUZ0"/>
<dbReference type="InterPro" id="IPR013830">
    <property type="entry name" value="SGNH_hydro"/>
</dbReference>
<name>X0UUZ0_9ZZZZ</name>
<sequence length="272" mass="30830">ARQRSPSFGSPDEWLTKTEADVVFCFFGYNEALRGDAGLAGFEKELAEMIDSMRGQKYNGVSAPRLVMFSPIAHEDLKDHRLPDGKENNLNLQRYTRAMRDVCKSKGVRFIDLFTPTLKLYQDASEPLTMNGIHLLEHGNKALAPVIMDALFGDSWAIAQSDQEVRRLHEAVLDKNLYWFSRYRVVDGFNVYGGRSRLAWHDQSNFDVMQREMEVFDTMTANRDVRVWAVAKGSDLKVADNNLPPLLEVKTNKPGNLPDEKHPYFGGKAAIS</sequence>
<dbReference type="PANTHER" id="PTHR14209">
    <property type="entry name" value="ISOAMYL ACETATE-HYDROLYZING ESTERASE 1"/>
    <property type="match status" value="1"/>
</dbReference>
<evidence type="ECO:0000259" key="1">
    <source>
        <dbReference type="Pfam" id="PF13472"/>
    </source>
</evidence>
<organism evidence="2">
    <name type="scientific">marine sediment metagenome</name>
    <dbReference type="NCBI Taxonomy" id="412755"/>
    <lineage>
        <taxon>unclassified sequences</taxon>
        <taxon>metagenomes</taxon>
        <taxon>ecological metagenomes</taxon>
    </lineage>
</organism>
<dbReference type="Pfam" id="PF13472">
    <property type="entry name" value="Lipase_GDSL_2"/>
    <property type="match status" value="1"/>
</dbReference>
<feature type="non-terminal residue" evidence="2">
    <location>
        <position position="272"/>
    </location>
</feature>
<dbReference type="InterPro" id="IPR036514">
    <property type="entry name" value="SGNH_hydro_sf"/>
</dbReference>
<dbReference type="InterPro" id="IPR045136">
    <property type="entry name" value="Iah1-like"/>
</dbReference>
<reference evidence="2" key="1">
    <citation type="journal article" date="2014" name="Front. Microbiol.">
        <title>High frequency of phylogenetically diverse reductive dehalogenase-homologous genes in deep subseafloor sedimentary metagenomes.</title>
        <authorList>
            <person name="Kawai M."/>
            <person name="Futagami T."/>
            <person name="Toyoda A."/>
            <person name="Takaki Y."/>
            <person name="Nishi S."/>
            <person name="Hori S."/>
            <person name="Arai W."/>
            <person name="Tsubouchi T."/>
            <person name="Morono Y."/>
            <person name="Uchiyama I."/>
            <person name="Ito T."/>
            <person name="Fujiyama A."/>
            <person name="Inagaki F."/>
            <person name="Takami H."/>
        </authorList>
    </citation>
    <scope>NUCLEOTIDE SEQUENCE</scope>
    <source>
        <strain evidence="2">Expedition CK06-06</strain>
    </source>
</reference>